<feature type="compositionally biased region" description="Low complexity" evidence="1">
    <location>
        <begin position="417"/>
        <end position="426"/>
    </location>
</feature>
<evidence type="ECO:0000313" key="4">
    <source>
        <dbReference type="Proteomes" id="UP001144673"/>
    </source>
</evidence>
<feature type="region of interest" description="Disordered" evidence="1">
    <location>
        <begin position="81"/>
        <end position="130"/>
    </location>
</feature>
<dbReference type="EMBL" id="JAJHUN010000007">
    <property type="protein sequence ID" value="KAJ4155869.1"/>
    <property type="molecule type" value="Genomic_DNA"/>
</dbReference>
<feature type="compositionally biased region" description="Polar residues" evidence="1">
    <location>
        <begin position="373"/>
        <end position="390"/>
    </location>
</feature>
<proteinExistence type="predicted"/>
<evidence type="ECO:0000313" key="3">
    <source>
        <dbReference type="EMBL" id="KAJ4155869.1"/>
    </source>
</evidence>
<feature type="compositionally biased region" description="Low complexity" evidence="1">
    <location>
        <begin position="105"/>
        <end position="119"/>
    </location>
</feature>
<dbReference type="RefSeq" id="XP_056055993.1">
    <property type="nucleotide sequence ID" value="XM_056199114.1"/>
</dbReference>
<dbReference type="Proteomes" id="UP001144673">
    <property type="component" value="Chromosome 6"/>
</dbReference>
<reference evidence="3" key="1">
    <citation type="journal article" date="2023" name="Access Microbiol">
        <title>De-novo genome assembly for Akanthomyces muscarius, a biocontrol agent of insect agricultural pests.</title>
        <authorList>
            <person name="Erdos Z."/>
            <person name="Studholme D.J."/>
            <person name="Raymond B."/>
            <person name="Sharma M."/>
        </authorList>
    </citation>
    <scope>NUCLEOTIDE SEQUENCE</scope>
    <source>
        <strain evidence="3">Ve6</strain>
    </source>
</reference>
<evidence type="ECO:0000256" key="1">
    <source>
        <dbReference type="SAM" id="MobiDB-lite"/>
    </source>
</evidence>
<protein>
    <recommendedName>
        <fullName evidence="2">C2H2-type domain-containing protein</fullName>
    </recommendedName>
</protein>
<comment type="caution">
    <text evidence="3">The sequence shown here is derived from an EMBL/GenBank/DDBJ whole genome shotgun (WGS) entry which is preliminary data.</text>
</comment>
<feature type="compositionally biased region" description="Basic residues" evidence="1">
    <location>
        <begin position="360"/>
        <end position="372"/>
    </location>
</feature>
<evidence type="ECO:0000259" key="2">
    <source>
        <dbReference type="SMART" id="SM00355"/>
    </source>
</evidence>
<sequence>MRLPTPNYLPSSFYSEVGGFSAAVTTPRSVCAFQNPAMVVNQDPMCVEDVKVVIDQLLQRMPEGERVSLLQSQLARCGVREPSSERGSVAGKKARARTAKRRSSNSKCAASDAAGDAGSPLSTSDAELAPDKESHPCGLCKEMNHELSCVRKNDLKRHFGDFHQIVTEYRCPVQDCLFTCELKKQFSKHIKIDGLHRQVVTNHEIGDHRHIVCRPVMFACGFAGCSSLFETPPGSHSTTTFGEYVEHVMKHYDEEELPRWSYSTRVQNLLRQSRFQGVWQQFGSVCLDTLEFGWEWTTTLRLDLLTGQFLDPERTLKEAISMGLGQQRNYGMERRHFSHAIAAGSGQGSPMMAMSGSLPQRRKNIGRRRQPMRKTSVSQRYGYGSSSNVQEPLASPGVTMTGSADPSPSPGAYQGSTHTTPTTPLMDTMPQVYARGSPEVFMGAEATQVDPRLYPGVTSQTGFVAQRELPSYGLGAFVGLDAETMFAQSGLNNSRF</sequence>
<organism evidence="3 4">
    <name type="scientific">Akanthomyces muscarius</name>
    <name type="common">Entomopathogenic fungus</name>
    <name type="synonym">Lecanicillium muscarium</name>
    <dbReference type="NCBI Taxonomy" id="2231603"/>
    <lineage>
        <taxon>Eukaryota</taxon>
        <taxon>Fungi</taxon>
        <taxon>Dikarya</taxon>
        <taxon>Ascomycota</taxon>
        <taxon>Pezizomycotina</taxon>
        <taxon>Sordariomycetes</taxon>
        <taxon>Hypocreomycetidae</taxon>
        <taxon>Hypocreales</taxon>
        <taxon>Cordycipitaceae</taxon>
        <taxon>Akanthomyces</taxon>
    </lineage>
</organism>
<feature type="domain" description="C2H2-type" evidence="2">
    <location>
        <begin position="135"/>
        <end position="163"/>
    </location>
</feature>
<dbReference type="InterPro" id="IPR013087">
    <property type="entry name" value="Znf_C2H2_type"/>
</dbReference>
<feature type="domain" description="C2H2-type" evidence="2">
    <location>
        <begin position="218"/>
        <end position="251"/>
    </location>
</feature>
<feature type="compositionally biased region" description="Basic residues" evidence="1">
    <location>
        <begin position="92"/>
        <end position="104"/>
    </location>
</feature>
<name>A0A9W8UPC7_AKAMU</name>
<dbReference type="KEGG" id="amus:LMH87_001093"/>
<gene>
    <name evidence="3" type="ORF">LMH87_001093</name>
</gene>
<keyword evidence="4" id="KW-1185">Reference proteome</keyword>
<dbReference type="AlphaFoldDB" id="A0A9W8UPC7"/>
<feature type="region of interest" description="Disordered" evidence="1">
    <location>
        <begin position="343"/>
        <end position="426"/>
    </location>
</feature>
<dbReference type="SMART" id="SM00355">
    <property type="entry name" value="ZnF_C2H2"/>
    <property type="match status" value="3"/>
</dbReference>
<dbReference type="GeneID" id="80888252"/>
<accession>A0A9W8UPC7</accession>
<feature type="domain" description="C2H2-type" evidence="2">
    <location>
        <begin position="169"/>
        <end position="196"/>
    </location>
</feature>